<keyword evidence="1 6" id="KW-0963">Cytoplasm</keyword>
<dbReference type="Gene3D" id="1.10.8.10">
    <property type="entry name" value="DNA helicase RuvA subunit, C-terminal domain"/>
    <property type="match status" value="1"/>
</dbReference>
<evidence type="ECO:0000313" key="8">
    <source>
        <dbReference type="EMBL" id="MBD8048613.1"/>
    </source>
</evidence>
<keyword evidence="3 6" id="KW-0238">DNA-binding</keyword>
<dbReference type="SUPFAM" id="SSF46929">
    <property type="entry name" value="DNA helicase RuvA subunit, C-terminal domain"/>
    <property type="match status" value="1"/>
</dbReference>
<comment type="caution">
    <text evidence="8">The sequence shown here is derived from an EMBL/GenBank/DDBJ whole genome shotgun (WGS) entry which is preliminary data.</text>
</comment>
<reference evidence="8 9" key="1">
    <citation type="submission" date="2020-08" db="EMBL/GenBank/DDBJ databases">
        <title>A Genomic Blueprint of the Chicken Gut Microbiome.</title>
        <authorList>
            <person name="Gilroy R."/>
            <person name="Ravi A."/>
            <person name="Getino M."/>
            <person name="Pursley I."/>
            <person name="Horton D.L."/>
            <person name="Alikhan N.-F."/>
            <person name="Baker D."/>
            <person name="Gharbi K."/>
            <person name="Hall N."/>
            <person name="Watson M."/>
            <person name="Adriaenssens E.M."/>
            <person name="Foster-Nyarko E."/>
            <person name="Jarju S."/>
            <person name="Secka A."/>
            <person name="Antonio M."/>
            <person name="Oren A."/>
            <person name="Chaudhuri R."/>
            <person name="La Ragione R.M."/>
            <person name="Hildebrand F."/>
            <person name="Pallen M.J."/>
        </authorList>
    </citation>
    <scope>NUCLEOTIDE SEQUENCE [LARGE SCALE GENOMIC DNA]</scope>
    <source>
        <strain evidence="8 9">N37</strain>
    </source>
</reference>
<dbReference type="CDD" id="cd14332">
    <property type="entry name" value="UBA_RuvA_C"/>
    <property type="match status" value="1"/>
</dbReference>
<accession>A0ABR8YWG4</accession>
<keyword evidence="4 6" id="KW-0233">DNA recombination</keyword>
<evidence type="ECO:0000256" key="4">
    <source>
        <dbReference type="ARBA" id="ARBA00023172"/>
    </source>
</evidence>
<dbReference type="InterPro" id="IPR013849">
    <property type="entry name" value="DNA_helicase_Holl-junc_RuvA_I"/>
</dbReference>
<dbReference type="SUPFAM" id="SSF47781">
    <property type="entry name" value="RuvA domain 2-like"/>
    <property type="match status" value="1"/>
</dbReference>
<feature type="domain" description="Helix-hairpin-helix DNA-binding motif class 1" evidence="7">
    <location>
        <begin position="108"/>
        <end position="127"/>
    </location>
</feature>
<dbReference type="Pfam" id="PF01330">
    <property type="entry name" value="RuvA_N"/>
    <property type="match status" value="1"/>
</dbReference>
<feature type="region of interest" description="Domain III" evidence="6">
    <location>
        <begin position="153"/>
        <end position="199"/>
    </location>
</feature>
<dbReference type="Proteomes" id="UP000627166">
    <property type="component" value="Unassembled WGS sequence"/>
</dbReference>
<dbReference type="InterPro" id="IPR003583">
    <property type="entry name" value="Hlx-hairpin-Hlx_DNA-bd_motif"/>
</dbReference>
<keyword evidence="5 6" id="KW-0234">DNA repair</keyword>
<sequence>MYEYIKGKFIGINKDYVVIDNNGIGYKIFTSGNTMSQMPPTNSEVLLYIQQIVREDFIGLYGFITKDELEMFNLLLTINGVGAKATLSLLSICTVRNFKYAILTGDEKTLIKAPGVGKKTAQRIILELKDKIHLEDMTEDNVESETIIEMDSRVNEVFGALIALGYSEKEAEKSIKVVSKDKNGTVEDMIKKCLRHLMS</sequence>
<dbReference type="InterPro" id="IPR011114">
    <property type="entry name" value="RuvA_C"/>
</dbReference>
<dbReference type="Gene3D" id="2.40.50.140">
    <property type="entry name" value="Nucleic acid-binding proteins"/>
    <property type="match status" value="1"/>
</dbReference>
<dbReference type="RefSeq" id="WP_191741559.1">
    <property type="nucleotide sequence ID" value="NZ_JACSQB010000157.1"/>
</dbReference>
<comment type="subcellular location">
    <subcellularLocation>
        <location evidence="6">Cytoplasm</location>
    </subcellularLocation>
</comment>
<dbReference type="InterPro" id="IPR010994">
    <property type="entry name" value="RuvA_2-like"/>
</dbReference>
<dbReference type="InterPro" id="IPR012340">
    <property type="entry name" value="NA-bd_OB-fold"/>
</dbReference>
<evidence type="ECO:0000256" key="1">
    <source>
        <dbReference type="ARBA" id="ARBA00022490"/>
    </source>
</evidence>
<evidence type="ECO:0000256" key="5">
    <source>
        <dbReference type="ARBA" id="ARBA00023204"/>
    </source>
</evidence>
<dbReference type="InterPro" id="IPR036267">
    <property type="entry name" value="RuvA_C_sf"/>
</dbReference>
<proteinExistence type="inferred from homology"/>
<keyword evidence="2 6" id="KW-0227">DNA damage</keyword>
<evidence type="ECO:0000256" key="2">
    <source>
        <dbReference type="ARBA" id="ARBA00022763"/>
    </source>
</evidence>
<dbReference type="Gene3D" id="1.10.150.20">
    <property type="entry name" value="5' to 3' exonuclease, C-terminal subdomain"/>
    <property type="match status" value="1"/>
</dbReference>
<feature type="domain" description="Helix-hairpin-helix DNA-binding motif class 1" evidence="7">
    <location>
        <begin position="73"/>
        <end position="92"/>
    </location>
</feature>
<comment type="similarity">
    <text evidence="6">Belongs to the RuvA family.</text>
</comment>
<keyword evidence="9" id="KW-1185">Reference proteome</keyword>
<name>A0ABR8YWG4_9CLOT</name>
<evidence type="ECO:0000256" key="6">
    <source>
        <dbReference type="HAMAP-Rule" id="MF_00031"/>
    </source>
</evidence>
<protein>
    <recommendedName>
        <fullName evidence="6">Holliday junction branch migration complex subunit RuvA</fullName>
    </recommendedName>
</protein>
<dbReference type="HAMAP" id="MF_00031">
    <property type="entry name" value="DNA_HJ_migration_RuvA"/>
    <property type="match status" value="1"/>
</dbReference>
<dbReference type="InterPro" id="IPR000085">
    <property type="entry name" value="RuvA"/>
</dbReference>
<evidence type="ECO:0000313" key="9">
    <source>
        <dbReference type="Proteomes" id="UP000627166"/>
    </source>
</evidence>
<comment type="domain">
    <text evidence="6">Has three domains with a flexible linker between the domains II and III and assumes an 'L' shape. Domain III is highly mobile and contacts RuvB.</text>
</comment>
<feature type="region of interest" description="Domain I" evidence="6">
    <location>
        <begin position="1"/>
        <end position="64"/>
    </location>
</feature>
<comment type="subunit">
    <text evidence="6">Homotetramer. Forms an RuvA(8)-RuvB(12)-Holliday junction (HJ) complex. HJ DNA is sandwiched between 2 RuvA tetramers; dsDNA enters through RuvA and exits via RuvB. An RuvB hexamer assembles on each DNA strand where it exits the tetramer. Each RuvB hexamer is contacted by two RuvA subunits (via domain III) on 2 adjacent RuvB subunits; this complex drives branch migration. In the full resolvosome a probable DNA-RuvA(4)-RuvB(12)-RuvC(2) complex forms which resolves the HJ.</text>
</comment>
<dbReference type="EMBL" id="JACSQB010000157">
    <property type="protein sequence ID" value="MBD8048613.1"/>
    <property type="molecule type" value="Genomic_DNA"/>
</dbReference>
<dbReference type="Pfam" id="PF14520">
    <property type="entry name" value="HHH_5"/>
    <property type="match status" value="1"/>
</dbReference>
<gene>
    <name evidence="6 8" type="primary">ruvA</name>
    <name evidence="8" type="ORF">H9637_16515</name>
</gene>
<organism evidence="8 9">
    <name type="scientific">Clostridium faecium</name>
    <dbReference type="NCBI Taxonomy" id="2762223"/>
    <lineage>
        <taxon>Bacteria</taxon>
        <taxon>Bacillati</taxon>
        <taxon>Bacillota</taxon>
        <taxon>Clostridia</taxon>
        <taxon>Eubacteriales</taxon>
        <taxon>Clostridiaceae</taxon>
        <taxon>Clostridium</taxon>
    </lineage>
</organism>
<comment type="function">
    <text evidence="6">The RuvA-RuvB-RuvC complex processes Holliday junction (HJ) DNA during genetic recombination and DNA repair, while the RuvA-RuvB complex plays an important role in the rescue of blocked DNA replication forks via replication fork reversal (RFR). RuvA specifically binds to HJ cruciform DNA, conferring on it an open structure. The RuvB hexamer acts as an ATP-dependent pump, pulling dsDNA into and through the RuvAB complex. HJ branch migration allows RuvC to scan DNA until it finds its consensus sequence, where it cleaves and resolves the cruciform DNA.</text>
</comment>
<evidence type="ECO:0000256" key="3">
    <source>
        <dbReference type="ARBA" id="ARBA00023125"/>
    </source>
</evidence>
<evidence type="ECO:0000259" key="7">
    <source>
        <dbReference type="SMART" id="SM00278"/>
    </source>
</evidence>
<dbReference type="Pfam" id="PF07499">
    <property type="entry name" value="RuvA_C"/>
    <property type="match status" value="1"/>
</dbReference>
<comment type="caution">
    <text evidence="6">Lacks conserved residue(s) required for the propagation of feature annotation.</text>
</comment>
<dbReference type="SUPFAM" id="SSF50249">
    <property type="entry name" value="Nucleic acid-binding proteins"/>
    <property type="match status" value="1"/>
</dbReference>
<dbReference type="NCBIfam" id="TIGR00084">
    <property type="entry name" value="ruvA"/>
    <property type="match status" value="1"/>
</dbReference>
<dbReference type="SMART" id="SM00278">
    <property type="entry name" value="HhH1"/>
    <property type="match status" value="2"/>
</dbReference>